<organism evidence="1">
    <name type="scientific">Bodo saltans virus</name>
    <dbReference type="NCBI Taxonomy" id="2024608"/>
    <lineage>
        <taxon>Viruses</taxon>
        <taxon>Varidnaviria</taxon>
        <taxon>Bamfordvirae</taxon>
        <taxon>Nucleocytoviricota</taxon>
        <taxon>Megaviricetes</taxon>
        <taxon>Imitervirales</taxon>
        <taxon>Mimiviridae</taxon>
        <taxon>Klosneuvirinae</taxon>
        <taxon>Theiavirus</taxon>
        <taxon>Theiavirus salishense</taxon>
    </lineage>
</organism>
<reference evidence="1" key="1">
    <citation type="journal article" date="2017" name="Elife">
        <title>The kinetoplastid-infecting Bodo saltans virus (BsV), a window into the most abundant giant viruses in the sea.</title>
        <authorList>
            <person name="Deeg C.M."/>
            <person name="Chow C.-E.T."/>
            <person name="Suttle C.A."/>
        </authorList>
    </citation>
    <scope>NUCLEOTIDE SEQUENCE</scope>
    <source>
        <strain evidence="1">NG1</strain>
    </source>
</reference>
<accession>A0A2H4UT87</accession>
<keyword evidence="2" id="KW-1185">Reference proteome</keyword>
<protein>
    <submittedName>
        <fullName evidence="1">Uncharacterized protein</fullName>
    </submittedName>
</protein>
<dbReference type="Proteomes" id="UP000240325">
    <property type="component" value="Segment"/>
</dbReference>
<sequence length="698" mass="83543">MKKPKVKEKEKEKEKENFDFMKTNKGNIHKLIKDKMVLSIIDELVVRVNKIVIHAYQFNKLFCSYLYNNHFPLPFLDKEYICDIFRVITKRKCGKGGYTEDKMPVQLKILNDFYKNHYSKLVQPTEILYYDGLSYILAYEAIDIITNINNNIEMHFIDHLNKYVNIVFNVKQQAEQITNNNKDKTIRKELHKKLYDEFRKVKNDLISFSDEFTSDKKYHKWIIQQRSSIFKDKIEFEKNSIYYDIKVNTQDYLYSMFYIANEFEKMNEKINNDNEINNTNNKLIRLFNVLPLRKSNIPKHITIDTCGLIQNFMGNESTTKLLQNYSKENKFYELWNRFFMLNKRAFKKEKGKYIFNNMIRTDGISCCVLFVHVDKNGKPMKKTFQNKNSDDEMNTDYIEKATITDEMRKMQKVAADPNLADLIYCGARDNDGNLKTFRYTQNQRRLETRNKKYNKIIDNMNKHTLLPVNKKIIDEFNNKENKKIDVVLKILKINKLSIKELESILSEHNSKTINYDKLNKYISKKNEVNNIMKEHYEQKVFRKLNLNRFINTQKSESKLIKNFIKVFGNPKDVIFIMGDYDKGSYNMKRKEPVICKKFRRIFKNAGFMTFLINEFRTSMLCNGCKGELEKFMKRLSHKPKMYKEGKEELVHGLLRCQSIKHECEIYHNRDKNSVQNMLNIVEYIFKHGIRPKEFSRTE</sequence>
<dbReference type="EMBL" id="MF782455">
    <property type="protein sequence ID" value="ATZ80118.1"/>
    <property type="molecule type" value="Genomic_DNA"/>
</dbReference>
<proteinExistence type="predicted"/>
<gene>
    <name evidence="1" type="ORF">BMW23_0056</name>
</gene>
<name>A0A2H4UT87_9VIRU</name>
<evidence type="ECO:0000313" key="2">
    <source>
        <dbReference type="Proteomes" id="UP000240325"/>
    </source>
</evidence>
<evidence type="ECO:0000313" key="1">
    <source>
        <dbReference type="EMBL" id="ATZ80118.1"/>
    </source>
</evidence>